<evidence type="ECO:0000256" key="7">
    <source>
        <dbReference type="ARBA" id="ARBA00035004"/>
    </source>
</evidence>
<evidence type="ECO:0000256" key="6">
    <source>
        <dbReference type="ARBA" id="ARBA00023187"/>
    </source>
</evidence>
<dbReference type="GO" id="GO:0003723">
    <property type="term" value="F:RNA binding"/>
    <property type="evidence" value="ECO:0007669"/>
    <property type="project" value="UniProtKB-KW"/>
</dbReference>
<dbReference type="PANTHER" id="PTHR20957:SF0">
    <property type="entry name" value="RNA-BINDING PROTEIN 48"/>
    <property type="match status" value="1"/>
</dbReference>
<dbReference type="GO" id="GO:0005654">
    <property type="term" value="C:nucleoplasm"/>
    <property type="evidence" value="ECO:0007669"/>
    <property type="project" value="TreeGrafter"/>
</dbReference>
<sequence>MLYRARSKMESQTRGHHQQDLQVCGHHAQRAACHSRAKYREGRRPKAVRVYTINLESRYLLVQGVPAIGVMNELVEHFALFGTIEEYHALDEYPAEEFTEVYLFKFHRLHSARVAKRKLDERSFFGGVLHVCYAPEFETVQETREKLQDRRKYIARATSDKDCVVERKYDPKLVVSREFGPQYQRGSSDSSTTEAGPCVSLYQQTGYPFDASPPQVVSTNTTVAFSHDHLQTTLSLPQCTSDKNNTGLSEQTHFMQDMQQIVSPSNNLINRFMPRSTQLQERKRKREGSTYSLFGTDTEEEMIIGPKLPEIPKVDMEDDSLNFSADAIRSKLKKVSSMAIMNTEMKQKEDHPVKPRRRI</sequence>
<dbReference type="GO" id="GO:0005681">
    <property type="term" value="C:spliceosomal complex"/>
    <property type="evidence" value="ECO:0007669"/>
    <property type="project" value="UniProtKB-KW"/>
</dbReference>
<evidence type="ECO:0000313" key="9">
    <source>
        <dbReference type="EMBL" id="KAJ1101022.1"/>
    </source>
</evidence>
<dbReference type="InterPro" id="IPR039599">
    <property type="entry name" value="RBM48"/>
</dbReference>
<proteinExistence type="inferred from homology"/>
<dbReference type="InterPro" id="IPR034264">
    <property type="entry name" value="RBM48_RRM"/>
</dbReference>
<keyword evidence="3" id="KW-0507">mRNA processing</keyword>
<evidence type="ECO:0000256" key="4">
    <source>
        <dbReference type="ARBA" id="ARBA00022728"/>
    </source>
</evidence>
<evidence type="ECO:0000256" key="1">
    <source>
        <dbReference type="ARBA" id="ARBA00006938"/>
    </source>
</evidence>
<keyword evidence="6" id="KW-0508">mRNA splicing</keyword>
<accession>A0AAV7MBW8</accession>
<organism evidence="9 10">
    <name type="scientific">Pleurodeles waltl</name>
    <name type="common">Iberian ribbed newt</name>
    <dbReference type="NCBI Taxonomy" id="8319"/>
    <lineage>
        <taxon>Eukaryota</taxon>
        <taxon>Metazoa</taxon>
        <taxon>Chordata</taxon>
        <taxon>Craniata</taxon>
        <taxon>Vertebrata</taxon>
        <taxon>Euteleostomi</taxon>
        <taxon>Amphibia</taxon>
        <taxon>Batrachia</taxon>
        <taxon>Caudata</taxon>
        <taxon>Salamandroidea</taxon>
        <taxon>Salamandridae</taxon>
        <taxon>Pleurodelinae</taxon>
        <taxon>Pleurodeles</taxon>
    </lineage>
</organism>
<evidence type="ECO:0000256" key="3">
    <source>
        <dbReference type="ARBA" id="ARBA00022664"/>
    </source>
</evidence>
<protein>
    <recommendedName>
        <fullName evidence="2">RNA-binding protein 48</fullName>
    </recommendedName>
</protein>
<evidence type="ECO:0000256" key="8">
    <source>
        <dbReference type="SAM" id="MobiDB-lite"/>
    </source>
</evidence>
<evidence type="ECO:0000256" key="2">
    <source>
        <dbReference type="ARBA" id="ARBA00015189"/>
    </source>
</evidence>
<evidence type="ECO:0000313" key="10">
    <source>
        <dbReference type="Proteomes" id="UP001066276"/>
    </source>
</evidence>
<evidence type="ECO:0000256" key="5">
    <source>
        <dbReference type="ARBA" id="ARBA00022884"/>
    </source>
</evidence>
<feature type="region of interest" description="Disordered" evidence="8">
    <location>
        <begin position="1"/>
        <end position="20"/>
    </location>
</feature>
<keyword evidence="4" id="KW-0747">Spliceosome</keyword>
<dbReference type="GO" id="GO:0006397">
    <property type="term" value="P:mRNA processing"/>
    <property type="evidence" value="ECO:0007669"/>
    <property type="project" value="UniProtKB-KW"/>
</dbReference>
<name>A0AAV7MBW8_PLEWA</name>
<keyword evidence="10" id="KW-1185">Reference proteome</keyword>
<dbReference type="EMBL" id="JANPWB010000014">
    <property type="protein sequence ID" value="KAJ1101022.1"/>
    <property type="molecule type" value="Genomic_DNA"/>
</dbReference>
<keyword evidence="5" id="KW-0694">RNA-binding</keyword>
<dbReference type="GO" id="GO:0008380">
    <property type="term" value="P:RNA splicing"/>
    <property type="evidence" value="ECO:0007669"/>
    <property type="project" value="UniProtKB-KW"/>
</dbReference>
<dbReference type="FunFam" id="3.30.70.330:FF:000424">
    <property type="entry name" value="RNA-binding protein 48 isoform X4"/>
    <property type="match status" value="1"/>
</dbReference>
<dbReference type="PANTHER" id="PTHR20957">
    <property type="entry name" value="RNA-BINDING PROTEIN 48"/>
    <property type="match status" value="1"/>
</dbReference>
<dbReference type="CDD" id="cd12442">
    <property type="entry name" value="RRM_RBM48"/>
    <property type="match status" value="1"/>
</dbReference>
<dbReference type="Proteomes" id="UP001066276">
    <property type="component" value="Chromosome 10"/>
</dbReference>
<comment type="similarity">
    <text evidence="1">Belongs to the RBM48 family.</text>
</comment>
<dbReference type="AlphaFoldDB" id="A0AAV7MBW8"/>
<dbReference type="SUPFAM" id="SSF54928">
    <property type="entry name" value="RNA-binding domain, RBD"/>
    <property type="match status" value="1"/>
</dbReference>
<gene>
    <name evidence="9" type="ORF">NDU88_006096</name>
</gene>
<dbReference type="InterPro" id="IPR035979">
    <property type="entry name" value="RBD_domain_sf"/>
</dbReference>
<feature type="compositionally biased region" description="Basic and acidic residues" evidence="8">
    <location>
        <begin position="7"/>
        <end position="19"/>
    </location>
</feature>
<comment type="function">
    <text evidence="7">As a component of the minor spliceosome, involved in the splicing of U12-type introns in pre-mRNAs.</text>
</comment>
<comment type="caution">
    <text evidence="9">The sequence shown here is derived from an EMBL/GenBank/DDBJ whole genome shotgun (WGS) entry which is preliminary data.</text>
</comment>
<reference evidence="9" key="1">
    <citation type="journal article" date="2022" name="bioRxiv">
        <title>Sequencing and chromosome-scale assembly of the giantPleurodeles waltlgenome.</title>
        <authorList>
            <person name="Brown T."/>
            <person name="Elewa A."/>
            <person name="Iarovenko S."/>
            <person name="Subramanian E."/>
            <person name="Araus A.J."/>
            <person name="Petzold A."/>
            <person name="Susuki M."/>
            <person name="Suzuki K.-i.T."/>
            <person name="Hayashi T."/>
            <person name="Toyoda A."/>
            <person name="Oliveira C."/>
            <person name="Osipova E."/>
            <person name="Leigh N.D."/>
            <person name="Simon A."/>
            <person name="Yun M.H."/>
        </authorList>
    </citation>
    <scope>NUCLEOTIDE SEQUENCE</scope>
    <source>
        <strain evidence="9">20211129_DDA</strain>
        <tissue evidence="9">Liver</tissue>
    </source>
</reference>